<reference evidence="1 2" key="1">
    <citation type="submission" date="2016-06" db="EMBL/GenBank/DDBJ databases">
        <title>Evolution of pathogenesis and genome organization in the Tremellales.</title>
        <authorList>
            <person name="Cuomo C."/>
            <person name="Litvintseva A."/>
            <person name="Heitman J."/>
            <person name="Chen Y."/>
            <person name="Sun S."/>
            <person name="Springer D."/>
            <person name="Dromer F."/>
            <person name="Young S."/>
            <person name="Zeng Q."/>
            <person name="Chapman S."/>
            <person name="Gujja S."/>
            <person name="Saif S."/>
            <person name="Birren B."/>
        </authorList>
    </citation>
    <scope>NUCLEOTIDE SEQUENCE [LARGE SCALE GENOMIC DNA]</scope>
    <source>
        <strain evidence="1 2">CBS 6273</strain>
    </source>
</reference>
<organism evidence="1 2">
    <name type="scientific">Cryptococcus amylolentus CBS 6273</name>
    <dbReference type="NCBI Taxonomy" id="1296118"/>
    <lineage>
        <taxon>Eukaryota</taxon>
        <taxon>Fungi</taxon>
        <taxon>Dikarya</taxon>
        <taxon>Basidiomycota</taxon>
        <taxon>Agaricomycotina</taxon>
        <taxon>Tremellomycetes</taxon>
        <taxon>Tremellales</taxon>
        <taxon>Cryptococcaceae</taxon>
        <taxon>Cryptococcus</taxon>
    </lineage>
</organism>
<gene>
    <name evidence="1" type="ORF">I350_07465</name>
</gene>
<evidence type="ECO:0000313" key="1">
    <source>
        <dbReference type="EMBL" id="ODN99299.1"/>
    </source>
</evidence>
<dbReference type="EMBL" id="MEKH01000012">
    <property type="protein sequence ID" value="ODN99299.1"/>
    <property type="molecule type" value="Genomic_DNA"/>
</dbReference>
<sequence length="185" mass="20648">MVTSPATTEMYSFTLDDDFTPLPDRPDWLLMHDSLKAILTALHAEIRNINERTEKHEAQGLKEEVEKSLAPIFSRIEALESSLASLKSTPVPAATPAPRPNVKFVIETALGRLDHINNESIDKAKKVIKGIQNQNPMDEKAALKLARVIGCMEAMTAKSNGWQKDLCRQSLEDFRGLLRGSQLRI</sequence>
<proteinExistence type="predicted"/>
<comment type="caution">
    <text evidence="1">The sequence shown here is derived from an EMBL/GenBank/DDBJ whole genome shotgun (WGS) entry which is preliminary data.</text>
</comment>
<name>A0A1E3JEK6_9TREE</name>
<evidence type="ECO:0000313" key="2">
    <source>
        <dbReference type="Proteomes" id="UP000095149"/>
    </source>
</evidence>
<dbReference type="Proteomes" id="UP000095149">
    <property type="component" value="Unassembled WGS sequence"/>
</dbReference>
<accession>A0A1E3JEK6</accession>
<protein>
    <submittedName>
        <fullName evidence="1">Uncharacterized protein</fullName>
    </submittedName>
</protein>
<dbReference type="AlphaFoldDB" id="A0A1E3JEK6"/>